<dbReference type="EMBL" id="JACIJC010000001">
    <property type="protein sequence ID" value="MBB5684916.1"/>
    <property type="molecule type" value="Genomic_DNA"/>
</dbReference>
<keyword evidence="2" id="KW-1185">Reference proteome</keyword>
<comment type="caution">
    <text evidence="1">The sequence shown here is derived from an EMBL/GenBank/DDBJ whole genome shotgun (WGS) entry which is preliminary data.</text>
</comment>
<name>A0A7W9AG98_9SPHN</name>
<dbReference type="AlphaFoldDB" id="A0A7W9AG98"/>
<evidence type="ECO:0000313" key="1">
    <source>
        <dbReference type="EMBL" id="MBB5684916.1"/>
    </source>
</evidence>
<accession>A0A7W9AG98</accession>
<reference evidence="1 2" key="1">
    <citation type="submission" date="2020-08" db="EMBL/GenBank/DDBJ databases">
        <title>Genomic Encyclopedia of Type Strains, Phase IV (KMG-IV): sequencing the most valuable type-strain genomes for metagenomic binning, comparative biology and taxonomic classification.</title>
        <authorList>
            <person name="Goeker M."/>
        </authorList>
    </citation>
    <scope>NUCLEOTIDE SEQUENCE [LARGE SCALE GENOMIC DNA]</scope>
    <source>
        <strain evidence="1 2">DSM 25079</strain>
    </source>
</reference>
<organism evidence="1 2">
    <name type="scientific">Sphingobium boeckii</name>
    <dbReference type="NCBI Taxonomy" id="1082345"/>
    <lineage>
        <taxon>Bacteria</taxon>
        <taxon>Pseudomonadati</taxon>
        <taxon>Pseudomonadota</taxon>
        <taxon>Alphaproteobacteria</taxon>
        <taxon>Sphingomonadales</taxon>
        <taxon>Sphingomonadaceae</taxon>
        <taxon>Sphingobium</taxon>
    </lineage>
</organism>
<evidence type="ECO:0000313" key="2">
    <source>
        <dbReference type="Proteomes" id="UP000549617"/>
    </source>
</evidence>
<sequence>MGKSNGRTNVQKELQAIVDRKRFAFDPFEQGKPIDIFHDDERMTAGCLASIEQSRDMGMGQFGKCLPLVLKPLDQGIGQGTGTDDLDCHIMLEIAGSALAVKDRSHAALADQAGDPIGTDPVRHLFLDVGGPCGSGTKCQPCRCLRCKQRDRSPA</sequence>
<protein>
    <submittedName>
        <fullName evidence="1">Uncharacterized protein</fullName>
    </submittedName>
</protein>
<dbReference type="Proteomes" id="UP000549617">
    <property type="component" value="Unassembled WGS sequence"/>
</dbReference>
<gene>
    <name evidence="1" type="ORF">FHS49_000907</name>
</gene>
<proteinExistence type="predicted"/>